<dbReference type="EMBL" id="LCIE01000034">
    <property type="protein sequence ID" value="KKT48270.1"/>
    <property type="molecule type" value="Genomic_DNA"/>
</dbReference>
<feature type="transmembrane region" description="Helical" evidence="1">
    <location>
        <begin position="30"/>
        <end position="53"/>
    </location>
</feature>
<dbReference type="PANTHER" id="PTHR37309">
    <property type="entry name" value="SLR0284 PROTEIN"/>
    <property type="match status" value="1"/>
</dbReference>
<dbReference type="Pfam" id="PF04020">
    <property type="entry name" value="Phage_holin_4_2"/>
    <property type="match status" value="1"/>
</dbReference>
<feature type="transmembrane region" description="Helical" evidence="1">
    <location>
        <begin position="60"/>
        <end position="80"/>
    </location>
</feature>
<keyword evidence="1" id="KW-1133">Transmembrane helix</keyword>
<reference evidence="2 3" key="1">
    <citation type="journal article" date="2015" name="Nature">
        <title>rRNA introns, odd ribosomes, and small enigmatic genomes across a large radiation of phyla.</title>
        <authorList>
            <person name="Brown C.T."/>
            <person name="Hug L.A."/>
            <person name="Thomas B.C."/>
            <person name="Sharon I."/>
            <person name="Castelle C.J."/>
            <person name="Singh A."/>
            <person name="Wilkins M.J."/>
            <person name="Williams K.H."/>
            <person name="Banfield J.F."/>
        </authorList>
    </citation>
    <scope>NUCLEOTIDE SEQUENCE [LARGE SCALE GENOMIC DNA]</scope>
</reference>
<evidence type="ECO:0000313" key="2">
    <source>
        <dbReference type="EMBL" id="KKT48270.1"/>
    </source>
</evidence>
<comment type="caution">
    <text evidence="2">The sequence shown here is derived from an EMBL/GenBank/DDBJ whole genome shotgun (WGS) entry which is preliminary data.</text>
</comment>
<accession>A0A0G1HMY0</accession>
<keyword evidence="1" id="KW-0812">Transmembrane</keyword>
<evidence type="ECO:0000256" key="1">
    <source>
        <dbReference type="SAM" id="Phobius"/>
    </source>
</evidence>
<dbReference type="STRING" id="1618392.UW41_C0034G0002"/>
<protein>
    <recommendedName>
        <fullName evidence="4">Integral membrane protein</fullName>
    </recommendedName>
</protein>
<name>A0A0G1HMY0_9BACT</name>
<keyword evidence="1" id="KW-0472">Membrane</keyword>
<evidence type="ECO:0000313" key="3">
    <source>
        <dbReference type="Proteomes" id="UP000034172"/>
    </source>
</evidence>
<dbReference type="Proteomes" id="UP000034172">
    <property type="component" value="Unassembled WGS sequence"/>
</dbReference>
<proteinExistence type="predicted"/>
<sequence>MLINLIVNALAFYVTAYIVPGVKIENFQGLAVVAIVWGVLSIVLKPILILLTLPVNIMTLGLFTFVINAFLIMLMSNFVTGFKVDGFGAALLAAVVLALLNVVLGKLV</sequence>
<dbReference type="AlphaFoldDB" id="A0A0G1HMY0"/>
<gene>
    <name evidence="2" type="ORF">UW41_C0034G0002</name>
</gene>
<feature type="transmembrane region" description="Helical" evidence="1">
    <location>
        <begin position="5"/>
        <end position="24"/>
    </location>
</feature>
<evidence type="ECO:0008006" key="4">
    <source>
        <dbReference type="Google" id="ProtNLM"/>
    </source>
</evidence>
<dbReference type="PANTHER" id="PTHR37309:SF1">
    <property type="entry name" value="SLR0284 PROTEIN"/>
    <property type="match status" value="1"/>
</dbReference>
<organism evidence="2 3">
    <name type="scientific">Candidatus Collierbacteria bacterium GW2011_GWC2_44_18</name>
    <dbReference type="NCBI Taxonomy" id="1618392"/>
    <lineage>
        <taxon>Bacteria</taxon>
        <taxon>Candidatus Collieribacteriota</taxon>
    </lineage>
</organism>
<feature type="transmembrane region" description="Helical" evidence="1">
    <location>
        <begin position="86"/>
        <end position="104"/>
    </location>
</feature>
<dbReference type="InterPro" id="IPR007165">
    <property type="entry name" value="Phage_holin_4_2"/>
</dbReference>